<proteinExistence type="predicted"/>
<dbReference type="Proteomes" id="UP000432015">
    <property type="component" value="Unassembled WGS sequence"/>
</dbReference>
<dbReference type="Pfam" id="PF12697">
    <property type="entry name" value="Abhydrolase_6"/>
    <property type="match status" value="1"/>
</dbReference>
<dbReference type="EMBL" id="WOFH01000009">
    <property type="protein sequence ID" value="MUN39755.1"/>
    <property type="molecule type" value="Genomic_DNA"/>
</dbReference>
<evidence type="ECO:0000313" key="3">
    <source>
        <dbReference type="EMBL" id="MUN39755.1"/>
    </source>
</evidence>
<protein>
    <submittedName>
        <fullName evidence="3">Alpha/beta fold hydrolase</fullName>
    </submittedName>
</protein>
<gene>
    <name evidence="3" type="ORF">GNZ18_24620</name>
</gene>
<dbReference type="InterPro" id="IPR050266">
    <property type="entry name" value="AB_hydrolase_sf"/>
</dbReference>
<dbReference type="InterPro" id="IPR000073">
    <property type="entry name" value="AB_hydrolase_1"/>
</dbReference>
<evidence type="ECO:0000313" key="4">
    <source>
        <dbReference type="Proteomes" id="UP000432015"/>
    </source>
</evidence>
<comment type="caution">
    <text evidence="3">The sequence shown here is derived from an EMBL/GenBank/DDBJ whole genome shotgun (WGS) entry which is preliminary data.</text>
</comment>
<organism evidence="3 4">
    <name type="scientific">Actinomadura litoris</name>
    <dbReference type="NCBI Taxonomy" id="2678616"/>
    <lineage>
        <taxon>Bacteria</taxon>
        <taxon>Bacillati</taxon>
        <taxon>Actinomycetota</taxon>
        <taxon>Actinomycetes</taxon>
        <taxon>Streptosporangiales</taxon>
        <taxon>Thermomonosporaceae</taxon>
        <taxon>Actinomadura</taxon>
    </lineage>
</organism>
<keyword evidence="4" id="KW-1185">Reference proteome</keyword>
<dbReference type="PANTHER" id="PTHR43798:SF31">
    <property type="entry name" value="AB HYDROLASE SUPERFAMILY PROTEIN YCLE"/>
    <property type="match status" value="1"/>
</dbReference>
<dbReference type="SUPFAM" id="SSF53474">
    <property type="entry name" value="alpha/beta-Hydrolases"/>
    <property type="match status" value="1"/>
</dbReference>
<dbReference type="RefSeq" id="WP_214616807.1">
    <property type="nucleotide sequence ID" value="NZ_WOFH01000009.1"/>
</dbReference>
<sequence>MSTPRFLTLPPGVNRTTVETSRGAFAALEALPGSGVTERYPALLVPGYTGSKEDFLAVLQTLAASGRRVLAIDLRGQYESDGPEDPSAYARAALGGDVAAIAATLGPDPVHLVGHSFGGLVVREAILSEEVRPASSTLMSSGPAGVTGQAAAKARALRDALPDLGMPAIWTISLEPEYLRRGVAPEVLAFLKARTLGNSETGLVRMAHEILTAPDRVDELAKHAEDSGLRTLVLYGEDDDVWDPRAQAAMAERLGAARVVIPSAAHSPAVEAPETTAGALLAFWAEAERNHRGS</sequence>
<dbReference type="AlphaFoldDB" id="A0A7K1L675"/>
<dbReference type="GO" id="GO:0016020">
    <property type="term" value="C:membrane"/>
    <property type="evidence" value="ECO:0007669"/>
    <property type="project" value="TreeGrafter"/>
</dbReference>
<accession>A0A7K1L675</accession>
<feature type="domain" description="AB hydrolase-1" evidence="2">
    <location>
        <begin position="43"/>
        <end position="278"/>
    </location>
</feature>
<dbReference type="PANTHER" id="PTHR43798">
    <property type="entry name" value="MONOACYLGLYCEROL LIPASE"/>
    <property type="match status" value="1"/>
</dbReference>
<dbReference type="GO" id="GO:0016787">
    <property type="term" value="F:hydrolase activity"/>
    <property type="evidence" value="ECO:0007669"/>
    <property type="project" value="UniProtKB-KW"/>
</dbReference>
<keyword evidence="1 3" id="KW-0378">Hydrolase</keyword>
<evidence type="ECO:0000256" key="1">
    <source>
        <dbReference type="ARBA" id="ARBA00022801"/>
    </source>
</evidence>
<dbReference type="Gene3D" id="3.40.50.1820">
    <property type="entry name" value="alpha/beta hydrolase"/>
    <property type="match status" value="1"/>
</dbReference>
<dbReference type="InterPro" id="IPR029058">
    <property type="entry name" value="AB_hydrolase_fold"/>
</dbReference>
<name>A0A7K1L675_9ACTN</name>
<reference evidence="3 4" key="1">
    <citation type="submission" date="2019-11" db="EMBL/GenBank/DDBJ databases">
        <authorList>
            <person name="Cao P."/>
        </authorList>
    </citation>
    <scope>NUCLEOTIDE SEQUENCE [LARGE SCALE GENOMIC DNA]</scope>
    <source>
        <strain evidence="3 4">NEAU-AAG5</strain>
    </source>
</reference>
<dbReference type="PRINTS" id="PR00111">
    <property type="entry name" value="ABHYDROLASE"/>
</dbReference>
<evidence type="ECO:0000259" key="2">
    <source>
        <dbReference type="Pfam" id="PF12697"/>
    </source>
</evidence>